<evidence type="ECO:0000259" key="1">
    <source>
        <dbReference type="Pfam" id="PF04471"/>
    </source>
</evidence>
<dbReference type="GO" id="GO:0004519">
    <property type="term" value="F:endonuclease activity"/>
    <property type="evidence" value="ECO:0007669"/>
    <property type="project" value="InterPro"/>
</dbReference>
<dbReference type="EMBL" id="WWCW01000113">
    <property type="protein sequence ID" value="MYM90295.1"/>
    <property type="molecule type" value="Genomic_DNA"/>
</dbReference>
<organism evidence="2 3">
    <name type="scientific">Duganella vulcania</name>
    <dbReference type="NCBI Taxonomy" id="2692166"/>
    <lineage>
        <taxon>Bacteria</taxon>
        <taxon>Pseudomonadati</taxon>
        <taxon>Pseudomonadota</taxon>
        <taxon>Betaproteobacteria</taxon>
        <taxon>Burkholderiales</taxon>
        <taxon>Oxalobacteraceae</taxon>
        <taxon>Telluria group</taxon>
        <taxon>Duganella</taxon>
    </lineage>
</organism>
<protein>
    <recommendedName>
        <fullName evidence="1">Restriction endonuclease type IV Mrr domain-containing protein</fullName>
    </recommendedName>
</protein>
<sequence length="314" mass="35557">MTISPISATEIRFIKLGQAGCWEAECIQSGTLQLGFESPYHEASLAGNWDVVFDFWKSQRTSERAAATAKDDVRQIRTFYEAPSTTLWITFFNRRLYWCFAEAEVIELEDKTRIRHAIGGWSCLDLKGRPLEIANIDGRVTTVQGYRGTICEINREMQLYTVNKINGIVGKDVANTISNLGLLRQSVRELVQGLHWKDFELLADLILTRTGWQRVSQLGGTVKDVDLELLAPVTGRRAYVQVKSQANMDTLMESISTFNGMAGYDDFFFLVHTASSVVQQFRSDDFRINVIGPDRISELVIDAGLTNWLIQRRS</sequence>
<dbReference type="GO" id="GO:0009307">
    <property type="term" value="P:DNA restriction-modification system"/>
    <property type="evidence" value="ECO:0007669"/>
    <property type="project" value="InterPro"/>
</dbReference>
<dbReference type="RefSeq" id="WP_161099099.1">
    <property type="nucleotide sequence ID" value="NZ_WWCW01000113.1"/>
</dbReference>
<accession>A0A845GA71</accession>
<name>A0A845GA71_9BURK</name>
<dbReference type="InterPro" id="IPR007560">
    <property type="entry name" value="Restrct_endonuc_IV_Mrr"/>
</dbReference>
<gene>
    <name evidence="2" type="ORF">GTP91_24375</name>
</gene>
<comment type="caution">
    <text evidence="2">The sequence shown here is derived from an EMBL/GenBank/DDBJ whole genome shotgun (WGS) entry which is preliminary data.</text>
</comment>
<feature type="domain" description="Restriction endonuclease type IV Mrr" evidence="1">
    <location>
        <begin position="193"/>
        <end position="265"/>
    </location>
</feature>
<dbReference type="GO" id="GO:0003677">
    <property type="term" value="F:DNA binding"/>
    <property type="evidence" value="ECO:0007669"/>
    <property type="project" value="InterPro"/>
</dbReference>
<dbReference type="AlphaFoldDB" id="A0A845GA71"/>
<dbReference type="Proteomes" id="UP000470302">
    <property type="component" value="Unassembled WGS sequence"/>
</dbReference>
<reference evidence="2 3" key="1">
    <citation type="submission" date="2020-01" db="EMBL/GenBank/DDBJ databases">
        <title>Novel species isolated from a subtropical stream in China.</title>
        <authorList>
            <person name="Lu H."/>
        </authorList>
    </citation>
    <scope>NUCLEOTIDE SEQUENCE [LARGE SCALE GENOMIC DNA]</scope>
    <source>
        <strain evidence="2 3">FT82W</strain>
    </source>
</reference>
<proteinExistence type="predicted"/>
<dbReference type="Pfam" id="PF04471">
    <property type="entry name" value="Mrr_cat"/>
    <property type="match status" value="1"/>
</dbReference>
<evidence type="ECO:0000313" key="3">
    <source>
        <dbReference type="Proteomes" id="UP000470302"/>
    </source>
</evidence>
<evidence type="ECO:0000313" key="2">
    <source>
        <dbReference type="EMBL" id="MYM90295.1"/>
    </source>
</evidence>